<evidence type="ECO:0000313" key="3">
    <source>
        <dbReference type="Proteomes" id="UP000199387"/>
    </source>
</evidence>
<proteinExistence type="predicted"/>
<accession>A0A1G6QH77</accession>
<keyword evidence="2" id="KW-0378">Hydrolase</keyword>
<dbReference type="InterPro" id="IPR032830">
    <property type="entry name" value="XPB/Ssl2_N"/>
</dbReference>
<keyword evidence="2" id="KW-0067">ATP-binding</keyword>
<gene>
    <name evidence="2" type="ORF">SAMN04488112_12140</name>
</gene>
<sequence>MKPSLIQCLQKLKHEARQRLADHYSCRNDPTSLAEAIIQWMLRGGTAKGFHPWEQILLDELILPRGDRWLPEGMAELNHPSLSPACLRTACILLRRRGLLFRIRKEFGEWVYWCPREIRRACLAAKSEASSQREQPPIRPEKESSRGLWDPLFQFAVQLEQGGIPLTREQRVARPVERKLEAELDLDDRGLNLSLWGGGTGSAALQLMADFAARLGFLREEKGKWRADPDCLEGWLGLSWDSRIAQLFQLTETVLLEDRPGWDGLWWRMTAHSEGWARWRDTCLGWLEVIGDARKLPAVVEEAEERWLAPLDTMGWVERGTYRGHRYWRWTPWSPPAGPEIPEMKGYVKPDFEVLLPPFFSLYRRFLLAQFADDMGGDQLSVYALTASSVRRGAERGISADEMMELLQEISGYPPPQNVRESLIRWAGGGHPVLEEAWLLRLPPGSHHRLSDEDRAAWGLESLADGLYRVPQSQIESVRKGWSDRGTPVIEPPGETPWWKNEPAAQPVFTEGQEEPLLVDGHYPALEEAVPGFKQLPKVWTEGLRPYHPSTLRQLIKQAIQMELDLLCAPGDGDPIRLTPVTVFRDGDRWMVDGQDELGGNQRFSLEEISAVRLLAPWKELF</sequence>
<reference evidence="2 3" key="1">
    <citation type="submission" date="2016-10" db="EMBL/GenBank/DDBJ databases">
        <authorList>
            <person name="de Groot N.N."/>
        </authorList>
    </citation>
    <scope>NUCLEOTIDE SEQUENCE [LARGE SCALE GENOMIC DNA]</scope>
    <source>
        <strain evidence="2 3">DSM 45514</strain>
    </source>
</reference>
<feature type="domain" description="Helicase XPB/Ssl2 N-terminal" evidence="1">
    <location>
        <begin position="348"/>
        <end position="422"/>
    </location>
</feature>
<organism evidence="2 3">
    <name type="scientific">Melghirimyces thermohalophilus</name>
    <dbReference type="NCBI Taxonomy" id="1236220"/>
    <lineage>
        <taxon>Bacteria</taxon>
        <taxon>Bacillati</taxon>
        <taxon>Bacillota</taxon>
        <taxon>Bacilli</taxon>
        <taxon>Bacillales</taxon>
        <taxon>Thermoactinomycetaceae</taxon>
        <taxon>Melghirimyces</taxon>
    </lineage>
</organism>
<keyword evidence="2" id="KW-0547">Nucleotide-binding</keyword>
<dbReference type="AlphaFoldDB" id="A0A1G6QH77"/>
<name>A0A1G6QH77_9BACL</name>
<keyword evidence="3" id="KW-1185">Reference proteome</keyword>
<keyword evidence="2" id="KW-0347">Helicase</keyword>
<evidence type="ECO:0000313" key="2">
    <source>
        <dbReference type="EMBL" id="SDC91037.1"/>
    </source>
</evidence>
<dbReference type="STRING" id="1236220.SAMN04488112_12140"/>
<dbReference type="Pfam" id="PF13625">
    <property type="entry name" value="Helicase_C_3"/>
    <property type="match status" value="1"/>
</dbReference>
<dbReference type="RefSeq" id="WP_091572440.1">
    <property type="nucleotide sequence ID" value="NZ_FMZA01000021.1"/>
</dbReference>
<dbReference type="Proteomes" id="UP000199387">
    <property type="component" value="Unassembled WGS sequence"/>
</dbReference>
<dbReference type="GO" id="GO:0004386">
    <property type="term" value="F:helicase activity"/>
    <property type="evidence" value="ECO:0007669"/>
    <property type="project" value="UniProtKB-KW"/>
</dbReference>
<evidence type="ECO:0000259" key="1">
    <source>
        <dbReference type="Pfam" id="PF13625"/>
    </source>
</evidence>
<dbReference type="EMBL" id="FMZA01000021">
    <property type="protein sequence ID" value="SDC91037.1"/>
    <property type="molecule type" value="Genomic_DNA"/>
</dbReference>
<protein>
    <submittedName>
        <fullName evidence="2">Helicase conserved C-terminal domain-containing protein</fullName>
    </submittedName>
</protein>